<feature type="non-terminal residue" evidence="1">
    <location>
        <position position="79"/>
    </location>
</feature>
<gene>
    <name evidence="1" type="primary">Nfu_g_1_005832</name>
</gene>
<name>A0A1A8JEQ3_NOTKU</name>
<feature type="non-terminal residue" evidence="1">
    <location>
        <position position="1"/>
    </location>
</feature>
<dbReference type="AlphaFoldDB" id="A0A1A8JEQ3"/>
<proteinExistence type="predicted"/>
<evidence type="ECO:0000313" key="1">
    <source>
        <dbReference type="EMBL" id="SBR08419.1"/>
    </source>
</evidence>
<accession>A0A1A8JEQ3</accession>
<reference evidence="1" key="1">
    <citation type="submission" date="2016-05" db="EMBL/GenBank/DDBJ databases">
        <authorList>
            <person name="Lavstsen T."/>
            <person name="Jespersen J.S."/>
        </authorList>
    </citation>
    <scope>NUCLEOTIDE SEQUENCE</scope>
    <source>
        <tissue evidence="1">Brain</tissue>
    </source>
</reference>
<protein>
    <submittedName>
        <fullName evidence="1">Uncharacterized protein</fullName>
    </submittedName>
</protein>
<sequence>YLLGRSRSLRRFNSAIASRGTSKISNMAEICESSQLLISSSHKVLIASRTPLYTTPVFPNPGPQGTLTCMFSMSLHQHT</sequence>
<dbReference type="EMBL" id="HAED01021684">
    <property type="protein sequence ID" value="SBR08419.1"/>
    <property type="molecule type" value="Transcribed_RNA"/>
</dbReference>
<organism evidence="1">
    <name type="scientific">Nothobranchius kuhntae</name>
    <name type="common">Beira killifish</name>
    <dbReference type="NCBI Taxonomy" id="321403"/>
    <lineage>
        <taxon>Eukaryota</taxon>
        <taxon>Metazoa</taxon>
        <taxon>Chordata</taxon>
        <taxon>Craniata</taxon>
        <taxon>Vertebrata</taxon>
        <taxon>Euteleostomi</taxon>
        <taxon>Actinopterygii</taxon>
        <taxon>Neopterygii</taxon>
        <taxon>Teleostei</taxon>
        <taxon>Neoteleostei</taxon>
        <taxon>Acanthomorphata</taxon>
        <taxon>Ovalentaria</taxon>
        <taxon>Atherinomorphae</taxon>
        <taxon>Cyprinodontiformes</taxon>
        <taxon>Nothobranchiidae</taxon>
        <taxon>Nothobranchius</taxon>
    </lineage>
</organism>
<reference evidence="1" key="2">
    <citation type="submission" date="2016-06" db="EMBL/GenBank/DDBJ databases">
        <title>The genome of a short-lived fish provides insights into sex chromosome evolution and the genetic control of aging.</title>
        <authorList>
            <person name="Reichwald K."/>
            <person name="Felder M."/>
            <person name="Petzold A."/>
            <person name="Koch P."/>
            <person name="Groth M."/>
            <person name="Platzer M."/>
        </authorList>
    </citation>
    <scope>NUCLEOTIDE SEQUENCE</scope>
    <source>
        <tissue evidence="1">Brain</tissue>
    </source>
</reference>